<feature type="compositionally biased region" description="Polar residues" evidence="1">
    <location>
        <begin position="80"/>
        <end position="95"/>
    </location>
</feature>
<feature type="region of interest" description="Disordered" evidence="1">
    <location>
        <begin position="76"/>
        <end position="99"/>
    </location>
</feature>
<evidence type="ECO:0000313" key="2">
    <source>
        <dbReference type="EMBL" id="KAJ5205626.1"/>
    </source>
</evidence>
<protein>
    <submittedName>
        <fullName evidence="2">Uncharacterized protein</fullName>
    </submittedName>
</protein>
<evidence type="ECO:0000256" key="1">
    <source>
        <dbReference type="SAM" id="MobiDB-lite"/>
    </source>
</evidence>
<comment type="caution">
    <text evidence="2">The sequence shown here is derived from an EMBL/GenBank/DDBJ whole genome shotgun (WGS) entry which is preliminary data.</text>
</comment>
<reference evidence="2" key="1">
    <citation type="submission" date="2022-11" db="EMBL/GenBank/DDBJ databases">
        <authorList>
            <person name="Petersen C."/>
        </authorList>
    </citation>
    <scope>NUCLEOTIDE SEQUENCE</scope>
    <source>
        <strain evidence="2">IBT 16849</strain>
    </source>
</reference>
<organism evidence="2 3">
    <name type="scientific">Penicillium cf. griseofulvum</name>
    <dbReference type="NCBI Taxonomy" id="2972120"/>
    <lineage>
        <taxon>Eukaryota</taxon>
        <taxon>Fungi</taxon>
        <taxon>Dikarya</taxon>
        <taxon>Ascomycota</taxon>
        <taxon>Pezizomycotina</taxon>
        <taxon>Eurotiomycetes</taxon>
        <taxon>Eurotiomycetidae</taxon>
        <taxon>Eurotiales</taxon>
        <taxon>Aspergillaceae</taxon>
        <taxon>Penicillium</taxon>
    </lineage>
</organism>
<name>A0A9W9T1D4_9EURO</name>
<proteinExistence type="predicted"/>
<keyword evidence="3" id="KW-1185">Reference proteome</keyword>
<dbReference type="AlphaFoldDB" id="A0A9W9T1D4"/>
<dbReference type="EMBL" id="JAPQKP010000002">
    <property type="protein sequence ID" value="KAJ5205626.1"/>
    <property type="molecule type" value="Genomic_DNA"/>
</dbReference>
<gene>
    <name evidence="2" type="ORF">N7472_002074</name>
</gene>
<sequence>MLRLRYLLRSPLARSSPFRPTHARPDFSKSENVRHVRFRRPWIRSFISKCLLYGTAFHLWSTFVLVRFDDDTDDDDLPPVTNSGEAAPGQTSRSGKITGKEVENEGVFIPLAWSRLEEGDLYTPSDPEWHEFAKLSEDRNKLQKLRDELAQIVLDSAGSEIAHILGEPLSLTGFWLVHQFPTRAPPGYVRSGLEIKDGNISWATKPMDPDIGDRLQVFMKPVHVALAIRDAYLILFLRQMERFRNPGGEPLDGFDFLNDSSAAPGDERGNWIGQNDQSKLQPPLADGLKENVPPNTENTNYHPSSVISLLQRLPLPDLGPGSELHLASQAFKLRLNHEEALTPKSARRGAFFVGGPVGMKGPKGFCRFEVRGEYNPAKREWRVVEITLKDLNMKRQKALGS</sequence>
<dbReference type="Proteomes" id="UP001150879">
    <property type="component" value="Unassembled WGS sequence"/>
</dbReference>
<evidence type="ECO:0000313" key="3">
    <source>
        <dbReference type="Proteomes" id="UP001150879"/>
    </source>
</evidence>
<accession>A0A9W9T1D4</accession>
<dbReference type="OrthoDB" id="8062037at2759"/>
<reference evidence="2" key="2">
    <citation type="journal article" date="2023" name="IMA Fungus">
        <title>Comparative genomic study of the Penicillium genus elucidates a diverse pangenome and 15 lateral gene transfer events.</title>
        <authorList>
            <person name="Petersen C."/>
            <person name="Sorensen T."/>
            <person name="Nielsen M.R."/>
            <person name="Sondergaard T.E."/>
            <person name="Sorensen J.L."/>
            <person name="Fitzpatrick D.A."/>
            <person name="Frisvad J.C."/>
            <person name="Nielsen K.L."/>
        </authorList>
    </citation>
    <scope>NUCLEOTIDE SEQUENCE</scope>
    <source>
        <strain evidence="2">IBT 16849</strain>
    </source>
</reference>